<dbReference type="PANTHER" id="PTHR43559">
    <property type="entry name" value="HYDROLASE YCAC-RELATED"/>
    <property type="match status" value="1"/>
</dbReference>
<dbReference type="PATRIC" id="fig|1415168.3.peg.1412"/>
<dbReference type="InterPro" id="IPR053152">
    <property type="entry name" value="Hydrolase_YcaC-like"/>
</dbReference>
<dbReference type="InterPro" id="IPR000868">
    <property type="entry name" value="Isochorismatase-like_dom"/>
</dbReference>
<protein>
    <submittedName>
        <fullName evidence="2">Putative amidase</fullName>
    </submittedName>
</protein>
<feature type="domain" description="Isochorismatase-like" evidence="1">
    <location>
        <begin position="21"/>
        <end position="174"/>
    </location>
</feature>
<comment type="caution">
    <text evidence="2">The sequence shown here is derived from an EMBL/GenBank/DDBJ whole genome shotgun (WGS) entry which is preliminary data.</text>
</comment>
<name>A0A084AB28_LACLC</name>
<accession>A0A084AB28</accession>
<dbReference type="AlphaFoldDB" id="A0A084AB28"/>
<gene>
    <name evidence="2" type="ORF">U725_01345</name>
</gene>
<sequence>MTSLEPRNPETDELLSPENSMFLLIDYQPTQVNSINSMNKQDLIRNVTNLTELMKTFDVPIVLSTVNVATGRNKETIPQLKELLSDVVSYDRTSINSWEDKEVNEAVKKIGRKKIIICWLWTEACLTFPTLDALKEGFEVFVPVDAVGGTSKTAHEMALRRVEQAGAKMTSLAQIACEFQRDWNRTDSVPDFIKIMQKSGFFLKLE</sequence>
<reference evidence="2 3" key="1">
    <citation type="submission" date="2014-06" db="EMBL/GenBank/DDBJ databases">
        <title>Draft genome sequence of the putrescine producing strain Lactococcus lactis subsp cremoris GE214.</title>
        <authorList>
            <person name="Ladero V."/>
            <person name="Linares D.M."/>
            <person name="del Rio B."/>
            <person name="Mayo B."/>
            <person name="Martin M.C."/>
            <person name="Fernandez M."/>
            <person name="Alvarez M.A."/>
        </authorList>
    </citation>
    <scope>NUCLEOTIDE SEQUENCE [LARGE SCALE GENOMIC DNA]</scope>
    <source>
        <strain evidence="2 3">GE214</strain>
    </source>
</reference>
<evidence type="ECO:0000313" key="3">
    <source>
        <dbReference type="Proteomes" id="UP000028401"/>
    </source>
</evidence>
<evidence type="ECO:0000313" key="2">
    <source>
        <dbReference type="EMBL" id="KEY62507.1"/>
    </source>
</evidence>
<organism evidence="2 3">
    <name type="scientific">Lactococcus cremoris subsp. cremoris GE214</name>
    <dbReference type="NCBI Taxonomy" id="1415168"/>
    <lineage>
        <taxon>Bacteria</taxon>
        <taxon>Bacillati</taxon>
        <taxon>Bacillota</taxon>
        <taxon>Bacilli</taxon>
        <taxon>Lactobacillales</taxon>
        <taxon>Streptococcaceae</taxon>
        <taxon>Lactococcus</taxon>
        <taxon>Lactococcus cremoris subsp. cremoris</taxon>
    </lineage>
</organism>
<dbReference type="RefSeq" id="WP_042748270.1">
    <property type="nucleotide sequence ID" value="NZ_AZSI01000044.1"/>
</dbReference>
<dbReference type="SUPFAM" id="SSF52499">
    <property type="entry name" value="Isochorismatase-like hydrolases"/>
    <property type="match status" value="1"/>
</dbReference>
<dbReference type="PANTHER" id="PTHR43559:SF1">
    <property type="entry name" value="HYDROLASE"/>
    <property type="match status" value="1"/>
</dbReference>
<dbReference type="Gene3D" id="3.40.50.850">
    <property type="entry name" value="Isochorismatase-like"/>
    <property type="match status" value="1"/>
</dbReference>
<proteinExistence type="predicted"/>
<dbReference type="Proteomes" id="UP000028401">
    <property type="component" value="Unassembled WGS sequence"/>
</dbReference>
<evidence type="ECO:0000259" key="1">
    <source>
        <dbReference type="Pfam" id="PF00857"/>
    </source>
</evidence>
<dbReference type="Pfam" id="PF00857">
    <property type="entry name" value="Isochorismatase"/>
    <property type="match status" value="1"/>
</dbReference>
<dbReference type="EMBL" id="AZSI01000044">
    <property type="protein sequence ID" value="KEY62507.1"/>
    <property type="molecule type" value="Genomic_DNA"/>
</dbReference>
<dbReference type="InterPro" id="IPR036380">
    <property type="entry name" value="Isochorismatase-like_sf"/>
</dbReference>